<accession>A0ACB5SQM2</accession>
<gene>
    <name evidence="1" type="primary">g10906</name>
    <name evidence="1" type="ORF">NpPPO83_00010906</name>
</gene>
<dbReference type="Proteomes" id="UP001165186">
    <property type="component" value="Unassembled WGS sequence"/>
</dbReference>
<dbReference type="EMBL" id="BSXG01000192">
    <property type="protein sequence ID" value="GME52849.1"/>
    <property type="molecule type" value="Genomic_DNA"/>
</dbReference>
<reference evidence="1" key="1">
    <citation type="submission" date="2024-09" db="EMBL/GenBank/DDBJ databases">
        <title>Draft Genome Sequences of Neofusicoccum parvum.</title>
        <authorList>
            <person name="Ashida A."/>
            <person name="Camagna M."/>
            <person name="Tanaka A."/>
            <person name="Takemoto D."/>
        </authorList>
    </citation>
    <scope>NUCLEOTIDE SEQUENCE</scope>
    <source>
        <strain evidence="1">PPO83</strain>
    </source>
</reference>
<organism evidence="1 2">
    <name type="scientific">Neofusicoccum parvum</name>
    <dbReference type="NCBI Taxonomy" id="310453"/>
    <lineage>
        <taxon>Eukaryota</taxon>
        <taxon>Fungi</taxon>
        <taxon>Dikarya</taxon>
        <taxon>Ascomycota</taxon>
        <taxon>Pezizomycotina</taxon>
        <taxon>Dothideomycetes</taxon>
        <taxon>Dothideomycetes incertae sedis</taxon>
        <taxon>Botryosphaeriales</taxon>
        <taxon>Botryosphaeriaceae</taxon>
        <taxon>Neofusicoccum</taxon>
    </lineage>
</organism>
<protein>
    <submittedName>
        <fullName evidence="1">Set1 complex component swd1</fullName>
    </submittedName>
</protein>
<sequence>MNLPLIDPAVLAQDTPEAPAGRLHSGHSTCMRFNHRGDYLASGRADGCVVIFDLETNGVARKLTGHTRQVQSLSWSANDRYLLSASQDWRCVLWDLKDGRRVRTVRFGAPVFIAELHPRNQ</sequence>
<name>A0ACB5SQM2_9PEZI</name>
<evidence type="ECO:0000313" key="2">
    <source>
        <dbReference type="Proteomes" id="UP001165186"/>
    </source>
</evidence>
<evidence type="ECO:0000313" key="1">
    <source>
        <dbReference type="EMBL" id="GME52849.1"/>
    </source>
</evidence>
<keyword evidence="2" id="KW-1185">Reference proteome</keyword>
<comment type="caution">
    <text evidence="1">The sequence shown here is derived from an EMBL/GenBank/DDBJ whole genome shotgun (WGS) entry which is preliminary data.</text>
</comment>
<proteinExistence type="predicted"/>